<evidence type="ECO:0000256" key="5">
    <source>
        <dbReference type="ARBA" id="ARBA00023136"/>
    </source>
</evidence>
<dbReference type="EMBL" id="SNTY01000003">
    <property type="protein sequence ID" value="TEU30818.1"/>
    <property type="molecule type" value="Genomic_DNA"/>
</dbReference>
<feature type="transmembrane region" description="Helical" evidence="6">
    <location>
        <begin position="536"/>
        <end position="556"/>
    </location>
</feature>
<evidence type="ECO:0000313" key="8">
    <source>
        <dbReference type="EMBL" id="TEU30818.1"/>
    </source>
</evidence>
<feature type="transmembrane region" description="Helical" evidence="6">
    <location>
        <begin position="337"/>
        <end position="355"/>
    </location>
</feature>
<dbReference type="InterPro" id="IPR004477">
    <property type="entry name" value="ComEC_N"/>
</dbReference>
<evidence type="ECO:0000313" key="9">
    <source>
        <dbReference type="Proteomes" id="UP000297834"/>
    </source>
</evidence>
<comment type="caution">
    <text evidence="8">The sequence shown here is derived from an EMBL/GenBank/DDBJ whole genome shotgun (WGS) entry which is preliminary data.</text>
</comment>
<name>A0A4Y7XGW8_9GAMM</name>
<feature type="domain" description="Metallo-beta-lactamase" evidence="7">
    <location>
        <begin position="591"/>
        <end position="787"/>
    </location>
</feature>
<feature type="transmembrane region" description="Helical" evidence="6">
    <location>
        <begin position="59"/>
        <end position="81"/>
    </location>
</feature>
<dbReference type="CDD" id="cd07731">
    <property type="entry name" value="ComA-like_MBL-fold"/>
    <property type="match status" value="1"/>
</dbReference>
<dbReference type="GO" id="GO:0005886">
    <property type="term" value="C:plasma membrane"/>
    <property type="evidence" value="ECO:0007669"/>
    <property type="project" value="UniProtKB-SubCell"/>
</dbReference>
<organism evidence="8 9">
    <name type="scientific">Alkanindiges illinoisensis</name>
    <dbReference type="NCBI Taxonomy" id="197183"/>
    <lineage>
        <taxon>Bacteria</taxon>
        <taxon>Pseudomonadati</taxon>
        <taxon>Pseudomonadota</taxon>
        <taxon>Gammaproteobacteria</taxon>
        <taxon>Moraxellales</taxon>
        <taxon>Moraxellaceae</taxon>
        <taxon>Alkanindiges</taxon>
    </lineage>
</organism>
<keyword evidence="4 6" id="KW-1133">Transmembrane helix</keyword>
<feature type="transmembrane region" description="Helical" evidence="6">
    <location>
        <begin position="477"/>
        <end position="499"/>
    </location>
</feature>
<evidence type="ECO:0000256" key="4">
    <source>
        <dbReference type="ARBA" id="ARBA00022989"/>
    </source>
</evidence>
<dbReference type="SUPFAM" id="SSF56281">
    <property type="entry name" value="Metallo-hydrolase/oxidoreductase"/>
    <property type="match status" value="1"/>
</dbReference>
<gene>
    <name evidence="8" type="ORF">E2B99_00190</name>
</gene>
<dbReference type="Pfam" id="PF00753">
    <property type="entry name" value="Lactamase_B"/>
    <property type="match status" value="1"/>
</dbReference>
<dbReference type="PANTHER" id="PTHR30619">
    <property type="entry name" value="DNA INTERNALIZATION/COMPETENCE PROTEIN COMEC/REC2"/>
    <property type="match status" value="1"/>
</dbReference>
<dbReference type="InterPro" id="IPR001279">
    <property type="entry name" value="Metallo-B-lactamas"/>
</dbReference>
<comment type="subcellular location">
    <subcellularLocation>
        <location evidence="1">Cell membrane</location>
        <topology evidence="1">Multi-pass membrane protein</topology>
    </subcellularLocation>
</comment>
<evidence type="ECO:0000256" key="1">
    <source>
        <dbReference type="ARBA" id="ARBA00004651"/>
    </source>
</evidence>
<dbReference type="InterPro" id="IPR052159">
    <property type="entry name" value="Competence_DNA_uptake"/>
</dbReference>
<sequence>MMMILLGFIAGVITIGYHNIFSGLLPVSGWLSSGFLFLLMIVVLTRVTVRHYLILHPVIYTMSSVALFGLAFIFGTGYAHWQLNHALQQRLSEPVEQTALVRVVGISDGVGEDWRQVVETVAVENRSQSGQPSQARWLLYGAFDWNKHQSVTPPDMQPGQLWQVRVKLKPAHSNASPGAFDVERWLLQQHITATGTVQTAQQLTPQQLQQLQLKPESLLQQLQNTLQRERLRIRQHFMQWDANPSHTAKNAVAESPVDKNHTVKNNTAKGVLLGLLTGDRGLIDADTTLLYQQMGISHLLAISGPHVILAALMITWLLQKLLDRFPAVYLKAERRRWLLPVFMLVVVLYAGLAGFDIPAQRTVLMVGLAAGLLWFRQRWSRTCILLMSASILLLLDPLAILSAAFWLSFGAVAILLSMNVPQPGQHETSVSQGTLKQWQIKVMQFVQLQWRLFVLLSPLVLLSFAKISWLAPLVNLVAIPLLSAVVLPVNLLAYAVFWLSPALADVIWSVALRLLDVFHAGLACLAYYFPNALQPFYLNSLQLMALFAMLGLLVLPRGIIPRWWFAFLIIPVCYPAWPVAPLTVQVLDVGQGLSVIVKTRHHAMLVDTGAKIGNSNMGNKVVIPALQAQGIHRLDKLMLTHLDSDHSGGAPAILQQLAVSQLTSSETFAPYPTYLCEAGQSWQWDGVQFRVLSPLPAHFRATGKIANSKNEKSCVLMVEVPAQADIPAQRVLIMGDAGLYTEFLLQQQTIPLQADLLILGHHGSQHSSSSPFLASVHPQRAVVSAGYLNRYGHPKPIVLARLNEQGIAVDSTIDSGTLTYVLGQQKYLKPQRYRDKNLWLQRIYD</sequence>
<feature type="transmembrane region" description="Helical" evidence="6">
    <location>
        <begin position="450"/>
        <end position="471"/>
    </location>
</feature>
<dbReference type="AlphaFoldDB" id="A0A4Y7XGW8"/>
<protein>
    <submittedName>
        <fullName evidence="8">DNA internalization-related competence protein ComEC/Rec2</fullName>
    </submittedName>
</protein>
<keyword evidence="5 6" id="KW-0472">Membrane</keyword>
<feature type="transmembrane region" description="Helical" evidence="6">
    <location>
        <begin position="384"/>
        <end position="416"/>
    </location>
</feature>
<dbReference type="Pfam" id="PF03772">
    <property type="entry name" value="Competence"/>
    <property type="match status" value="1"/>
</dbReference>
<dbReference type="NCBIfam" id="TIGR00360">
    <property type="entry name" value="ComEC_N-term"/>
    <property type="match status" value="1"/>
</dbReference>
<evidence type="ECO:0000256" key="3">
    <source>
        <dbReference type="ARBA" id="ARBA00022692"/>
    </source>
</evidence>
<proteinExistence type="predicted"/>
<dbReference type="Proteomes" id="UP000297834">
    <property type="component" value="Unassembled WGS sequence"/>
</dbReference>
<keyword evidence="2" id="KW-1003">Cell membrane</keyword>
<dbReference type="InterPro" id="IPR036866">
    <property type="entry name" value="RibonucZ/Hydroxyglut_hydro"/>
</dbReference>
<keyword evidence="3 6" id="KW-0812">Transmembrane</keyword>
<feature type="transmembrane region" description="Helical" evidence="6">
    <location>
        <begin position="511"/>
        <end position="530"/>
    </location>
</feature>
<dbReference type="PANTHER" id="PTHR30619:SF1">
    <property type="entry name" value="RECOMBINATION PROTEIN 2"/>
    <property type="match status" value="1"/>
</dbReference>
<keyword evidence="9" id="KW-1185">Reference proteome</keyword>
<evidence type="ECO:0000256" key="6">
    <source>
        <dbReference type="SAM" id="Phobius"/>
    </source>
</evidence>
<dbReference type="InterPro" id="IPR004797">
    <property type="entry name" value="Competence_ComEC/Rec2"/>
</dbReference>
<dbReference type="SMART" id="SM00849">
    <property type="entry name" value="Lactamase_B"/>
    <property type="match status" value="1"/>
</dbReference>
<dbReference type="STRING" id="1120977.GCA_000619845_00118"/>
<dbReference type="OrthoDB" id="9761531at2"/>
<evidence type="ECO:0000256" key="2">
    <source>
        <dbReference type="ARBA" id="ARBA00022475"/>
    </source>
</evidence>
<dbReference type="InterPro" id="IPR025405">
    <property type="entry name" value="DUF4131"/>
</dbReference>
<reference evidence="8 9" key="1">
    <citation type="submission" date="2019-03" db="EMBL/GenBank/DDBJ databases">
        <title>Alkanindiges illinoisensis: a potential pathogenic isolated from ascites of a gastric cancer patient with abdominal metastasis.</title>
        <authorList>
            <person name="Hu X."/>
            <person name="Yang B."/>
            <person name="Yan X."/>
            <person name="Lin L."/>
            <person name="Zhao H."/>
            <person name="Zhou F."/>
            <person name="Su B."/>
            <person name="Chen J."/>
            <person name="Rui Y."/>
            <person name="Wang Q."/>
            <person name="Zheng L."/>
        </authorList>
    </citation>
    <scope>NUCLEOTIDE SEQUENCE [LARGE SCALE GENOMIC DNA]</scope>
    <source>
        <strain evidence="8 9">NFYY 23406</strain>
    </source>
</reference>
<dbReference type="Gene3D" id="3.60.15.10">
    <property type="entry name" value="Ribonuclease Z/Hydroxyacylglutathione hydrolase-like"/>
    <property type="match status" value="1"/>
</dbReference>
<feature type="transmembrane region" description="Helical" evidence="6">
    <location>
        <begin position="26"/>
        <end position="47"/>
    </location>
</feature>
<dbReference type="Pfam" id="PF13567">
    <property type="entry name" value="DUF4131"/>
    <property type="match status" value="1"/>
</dbReference>
<accession>A0A4Y7XGW8</accession>
<evidence type="ECO:0000259" key="7">
    <source>
        <dbReference type="SMART" id="SM00849"/>
    </source>
</evidence>
<dbReference type="NCBIfam" id="TIGR00361">
    <property type="entry name" value="ComEC_Rec2"/>
    <property type="match status" value="1"/>
</dbReference>
<feature type="transmembrane region" description="Helical" evidence="6">
    <location>
        <begin position="296"/>
        <end position="317"/>
    </location>
</feature>
<dbReference type="GO" id="GO:0030420">
    <property type="term" value="P:establishment of competence for transformation"/>
    <property type="evidence" value="ECO:0007669"/>
    <property type="project" value="InterPro"/>
</dbReference>
<dbReference type="InterPro" id="IPR035681">
    <property type="entry name" value="ComA-like_MBL"/>
</dbReference>